<evidence type="ECO:0000259" key="3">
    <source>
        <dbReference type="SMART" id="SM01255"/>
    </source>
</evidence>
<protein>
    <recommendedName>
        <fullName evidence="3">KNOX1 domain-containing protein</fullName>
    </recommendedName>
</protein>
<gene>
    <name evidence="4" type="ORF">LVIROSA_LOCUS34345</name>
</gene>
<organism evidence="4 5">
    <name type="scientific">Lactuca virosa</name>
    <dbReference type="NCBI Taxonomy" id="75947"/>
    <lineage>
        <taxon>Eukaryota</taxon>
        <taxon>Viridiplantae</taxon>
        <taxon>Streptophyta</taxon>
        <taxon>Embryophyta</taxon>
        <taxon>Tracheophyta</taxon>
        <taxon>Spermatophyta</taxon>
        <taxon>Magnoliopsida</taxon>
        <taxon>eudicotyledons</taxon>
        <taxon>Gunneridae</taxon>
        <taxon>Pentapetalae</taxon>
        <taxon>asterids</taxon>
        <taxon>campanulids</taxon>
        <taxon>Asterales</taxon>
        <taxon>Asteraceae</taxon>
        <taxon>Cichorioideae</taxon>
        <taxon>Cichorieae</taxon>
        <taxon>Lactucinae</taxon>
        <taxon>Lactuca</taxon>
    </lineage>
</organism>
<sequence>MAFHPNRLQQQMALQQHFSDTDNNFVLRTILPDHYHLAVDNNGGGELGESEDGGGDVNWQNARYKAGVLSHLLYEQLLSAHVACLRIVTPVDQLPRIDAQLAQSQHVVLKYSGFEGQSNFGDDKELDQFMVCFFSS</sequence>
<evidence type="ECO:0000313" key="5">
    <source>
        <dbReference type="Proteomes" id="UP001157418"/>
    </source>
</evidence>
<dbReference type="GO" id="GO:0005634">
    <property type="term" value="C:nucleus"/>
    <property type="evidence" value="ECO:0007669"/>
    <property type="project" value="UniProtKB-SubCell"/>
</dbReference>
<reference evidence="4 5" key="1">
    <citation type="submission" date="2022-01" db="EMBL/GenBank/DDBJ databases">
        <authorList>
            <person name="Xiong W."/>
            <person name="Schranz E."/>
        </authorList>
    </citation>
    <scope>NUCLEOTIDE SEQUENCE [LARGE SCALE GENOMIC DNA]</scope>
</reference>
<feature type="domain" description="KNOX1" evidence="3">
    <location>
        <begin position="62"/>
        <end position="106"/>
    </location>
</feature>
<dbReference type="GO" id="GO:0003677">
    <property type="term" value="F:DNA binding"/>
    <property type="evidence" value="ECO:0007669"/>
    <property type="project" value="InterPro"/>
</dbReference>
<keyword evidence="2" id="KW-0539">Nucleus</keyword>
<proteinExistence type="predicted"/>
<keyword evidence="5" id="KW-1185">Reference proteome</keyword>
<dbReference type="SMART" id="SM01255">
    <property type="entry name" value="KNOX1"/>
    <property type="match status" value="1"/>
</dbReference>
<name>A0AAU9PFK2_9ASTR</name>
<comment type="subcellular location">
    <subcellularLocation>
        <location evidence="1">Nucleus</location>
    </subcellularLocation>
</comment>
<accession>A0AAU9PFK2</accession>
<dbReference type="AlphaFoldDB" id="A0AAU9PFK2"/>
<dbReference type="InterPro" id="IPR005540">
    <property type="entry name" value="KNOX1"/>
</dbReference>
<dbReference type="Proteomes" id="UP001157418">
    <property type="component" value="Unassembled WGS sequence"/>
</dbReference>
<dbReference type="EMBL" id="CAKMRJ010005634">
    <property type="protein sequence ID" value="CAH1448824.1"/>
    <property type="molecule type" value="Genomic_DNA"/>
</dbReference>
<evidence type="ECO:0000313" key="4">
    <source>
        <dbReference type="EMBL" id="CAH1448824.1"/>
    </source>
</evidence>
<evidence type="ECO:0000256" key="1">
    <source>
        <dbReference type="ARBA" id="ARBA00004123"/>
    </source>
</evidence>
<dbReference type="Pfam" id="PF03790">
    <property type="entry name" value="KNOX1"/>
    <property type="match status" value="1"/>
</dbReference>
<evidence type="ECO:0000256" key="2">
    <source>
        <dbReference type="ARBA" id="ARBA00023242"/>
    </source>
</evidence>
<comment type="caution">
    <text evidence="4">The sequence shown here is derived from an EMBL/GenBank/DDBJ whole genome shotgun (WGS) entry which is preliminary data.</text>
</comment>